<feature type="domain" description="C2H2-type" evidence="11">
    <location>
        <begin position="199"/>
        <end position="228"/>
    </location>
</feature>
<organism evidence="12 13">
    <name type="scientific">Pavo cristatus</name>
    <name type="common">Indian peafowl</name>
    <name type="synonym">Blue peafowl</name>
    <dbReference type="NCBI Taxonomy" id="9049"/>
    <lineage>
        <taxon>Eukaryota</taxon>
        <taxon>Metazoa</taxon>
        <taxon>Chordata</taxon>
        <taxon>Craniata</taxon>
        <taxon>Vertebrata</taxon>
        <taxon>Euteleostomi</taxon>
        <taxon>Archelosauria</taxon>
        <taxon>Archosauria</taxon>
        <taxon>Dinosauria</taxon>
        <taxon>Saurischia</taxon>
        <taxon>Theropoda</taxon>
        <taxon>Coelurosauria</taxon>
        <taxon>Aves</taxon>
        <taxon>Neognathae</taxon>
        <taxon>Galloanserae</taxon>
        <taxon>Galliformes</taxon>
        <taxon>Phasianidae</taxon>
        <taxon>Phasianinae</taxon>
        <taxon>Pavo</taxon>
    </lineage>
</organism>
<keyword evidence="2" id="KW-0479">Metal-binding</keyword>
<evidence type="ECO:0000256" key="1">
    <source>
        <dbReference type="ARBA" id="ARBA00004123"/>
    </source>
</evidence>
<dbReference type="Ensembl" id="ENSPSTT00000002319.1">
    <property type="protein sequence ID" value="ENSPSTP00000002201.1"/>
    <property type="gene ID" value="ENSPSTG00000001670.1"/>
</dbReference>
<evidence type="ECO:0000256" key="2">
    <source>
        <dbReference type="ARBA" id="ARBA00022723"/>
    </source>
</evidence>
<dbReference type="PANTHER" id="PTHR19818">
    <property type="entry name" value="ZINC FINGER PROTEIN ZIC AND GLI"/>
    <property type="match status" value="1"/>
</dbReference>
<sequence>MLLAQINRDSQGMTEFSGGGMEAQHVTLCLTEAVAVQGEHSVEIRYCVFSVRRSDKTLKLKHLRLEDGQAVQLEDGTTAFIHHTSKDSYDQSALQAVQLEDGTTAYIHHAVQMPQSDTILAIQADGTVAGLHTGDAAIDPDTITALEQYAAKVSIDGNDSVSSTGMIGENEQEKKMQIVLQGHGTRVAAKSQQSGEKAFRCDYDGCGKLYTTAHHLKVHERSHTGDRPYQCEHPGCGKAFATGYGLKSHIRTHTGEKPYRCTEENCTKSFKTSGDLQKHIRTHTGRITAVFVSPGERPFKCPFEGCGRSFTTSNIRKVHIRTHTGERPYYCTEPGCGRAFASATNYKNHVRIHTVIKEQNCQCCAKLMFRLTPFQKLKVLCHSVMQFAFAFILSISQGEDVLKGSQIAYVTGVEGEDVISAQVATVTQSGLGQQVALISQDGTQHVNISQADMQAIGNTITMVTQDGTTITVPAHDAVISSAGTHSVAMVTAEGTEGQQVAIVAQDLAAFHSTSSEIGHQQHGHHLVTTEARPVTLLATSNGTQIAVQLNLSLENDVRTAGESAGL</sequence>
<dbReference type="Proteomes" id="UP000694428">
    <property type="component" value="Unplaced"/>
</dbReference>
<keyword evidence="9" id="KW-0539">Nucleus</keyword>
<dbReference type="FunFam" id="3.30.160.60:FF:000071">
    <property type="entry name" value="Putative zinc finger protein 143"/>
    <property type="match status" value="1"/>
</dbReference>
<keyword evidence="5" id="KW-0862">Zinc</keyword>
<evidence type="ECO:0000313" key="13">
    <source>
        <dbReference type="Proteomes" id="UP000694428"/>
    </source>
</evidence>
<evidence type="ECO:0000256" key="6">
    <source>
        <dbReference type="ARBA" id="ARBA00023015"/>
    </source>
</evidence>
<dbReference type="AlphaFoldDB" id="A0A8C9EKW9"/>
<evidence type="ECO:0000256" key="8">
    <source>
        <dbReference type="ARBA" id="ARBA00023163"/>
    </source>
</evidence>
<dbReference type="PROSITE" id="PS00028">
    <property type="entry name" value="ZINC_FINGER_C2H2_1"/>
    <property type="match status" value="5"/>
</dbReference>
<reference evidence="12" key="1">
    <citation type="submission" date="2025-08" db="UniProtKB">
        <authorList>
            <consortium name="Ensembl"/>
        </authorList>
    </citation>
    <scope>IDENTIFICATION</scope>
</reference>
<feature type="domain" description="C2H2-type" evidence="11">
    <location>
        <begin position="329"/>
        <end position="358"/>
    </location>
</feature>
<dbReference type="InterPro" id="IPR050329">
    <property type="entry name" value="GLI_C2H2-zinc-finger"/>
</dbReference>
<evidence type="ECO:0000256" key="3">
    <source>
        <dbReference type="ARBA" id="ARBA00022737"/>
    </source>
</evidence>
<dbReference type="InterPro" id="IPR036236">
    <property type="entry name" value="Znf_C2H2_sf"/>
</dbReference>
<dbReference type="FunFam" id="3.30.160.60:FF:000072">
    <property type="entry name" value="zinc finger protein 143 isoform X1"/>
    <property type="match status" value="1"/>
</dbReference>
<dbReference type="FunFam" id="3.30.160.60:FF:000125">
    <property type="entry name" value="Putative zinc finger protein 143"/>
    <property type="match status" value="1"/>
</dbReference>
<dbReference type="FunFam" id="3.30.160.60:FF:000137">
    <property type="entry name" value="Putative zinc finger protein 143"/>
    <property type="match status" value="1"/>
</dbReference>
<name>A0A8C9EKW9_PAVCR</name>
<keyword evidence="8" id="KW-0804">Transcription</keyword>
<keyword evidence="13" id="KW-1185">Reference proteome</keyword>
<keyword evidence="6" id="KW-0805">Transcription regulation</keyword>
<evidence type="ECO:0000259" key="11">
    <source>
        <dbReference type="PROSITE" id="PS50157"/>
    </source>
</evidence>
<comment type="subcellular location">
    <subcellularLocation>
        <location evidence="1">Nucleus</location>
    </subcellularLocation>
</comment>
<protein>
    <recommendedName>
        <fullName evidence="11">C2H2-type domain-containing protein</fullName>
    </recommendedName>
</protein>
<evidence type="ECO:0000256" key="5">
    <source>
        <dbReference type="ARBA" id="ARBA00022833"/>
    </source>
</evidence>
<keyword evidence="7" id="KW-0238">DNA-binding</keyword>
<reference evidence="12" key="2">
    <citation type="submission" date="2025-09" db="UniProtKB">
        <authorList>
            <consortium name="Ensembl"/>
        </authorList>
    </citation>
    <scope>IDENTIFICATION</scope>
</reference>
<feature type="domain" description="C2H2-type" evidence="11">
    <location>
        <begin position="229"/>
        <end position="258"/>
    </location>
</feature>
<evidence type="ECO:0000256" key="9">
    <source>
        <dbReference type="ARBA" id="ARBA00023242"/>
    </source>
</evidence>
<keyword evidence="4 10" id="KW-0863">Zinc-finger</keyword>
<dbReference type="PROSITE" id="PS50157">
    <property type="entry name" value="ZINC_FINGER_C2H2_2"/>
    <property type="match status" value="5"/>
</dbReference>
<feature type="domain" description="C2H2-type" evidence="11">
    <location>
        <begin position="259"/>
        <end position="288"/>
    </location>
</feature>
<dbReference type="FunFam" id="3.30.160.60:FF:000236">
    <property type="entry name" value="zinc finger protein 143 isoform X1"/>
    <property type="match status" value="1"/>
</dbReference>
<evidence type="ECO:0000313" key="12">
    <source>
        <dbReference type="Ensembl" id="ENSPSTP00000002201.1"/>
    </source>
</evidence>
<evidence type="ECO:0000256" key="7">
    <source>
        <dbReference type="ARBA" id="ARBA00023125"/>
    </source>
</evidence>
<dbReference type="GO" id="GO:0000978">
    <property type="term" value="F:RNA polymerase II cis-regulatory region sequence-specific DNA binding"/>
    <property type="evidence" value="ECO:0007669"/>
    <property type="project" value="TreeGrafter"/>
</dbReference>
<dbReference type="GO" id="GO:0045944">
    <property type="term" value="P:positive regulation of transcription by RNA polymerase II"/>
    <property type="evidence" value="ECO:0007669"/>
    <property type="project" value="UniProtKB-ARBA"/>
</dbReference>
<dbReference type="SMART" id="SM00355">
    <property type="entry name" value="ZnF_C2H2"/>
    <property type="match status" value="5"/>
</dbReference>
<dbReference type="InterPro" id="IPR013087">
    <property type="entry name" value="Znf_C2H2_type"/>
</dbReference>
<proteinExistence type="predicted"/>
<evidence type="ECO:0000256" key="10">
    <source>
        <dbReference type="PROSITE-ProRule" id="PRU00042"/>
    </source>
</evidence>
<dbReference type="Gene3D" id="3.30.160.60">
    <property type="entry name" value="Classic Zinc Finger"/>
    <property type="match status" value="5"/>
</dbReference>
<dbReference type="GO" id="GO:0008270">
    <property type="term" value="F:zinc ion binding"/>
    <property type="evidence" value="ECO:0007669"/>
    <property type="project" value="UniProtKB-KW"/>
</dbReference>
<keyword evidence="3" id="KW-0677">Repeat</keyword>
<dbReference type="SUPFAM" id="SSF57667">
    <property type="entry name" value="beta-beta-alpha zinc fingers"/>
    <property type="match status" value="3"/>
</dbReference>
<dbReference type="PANTHER" id="PTHR19818:SF151">
    <property type="entry name" value="ZINC FINGER PROTEIN 76"/>
    <property type="match status" value="1"/>
</dbReference>
<evidence type="ECO:0000256" key="4">
    <source>
        <dbReference type="ARBA" id="ARBA00022771"/>
    </source>
</evidence>
<feature type="domain" description="C2H2-type" evidence="11">
    <location>
        <begin position="299"/>
        <end position="328"/>
    </location>
</feature>
<accession>A0A8C9EKW9</accession>
<dbReference type="GO" id="GO:0000981">
    <property type="term" value="F:DNA-binding transcription factor activity, RNA polymerase II-specific"/>
    <property type="evidence" value="ECO:0007669"/>
    <property type="project" value="TreeGrafter"/>
</dbReference>
<dbReference type="GO" id="GO:0005634">
    <property type="term" value="C:nucleus"/>
    <property type="evidence" value="ECO:0007669"/>
    <property type="project" value="UniProtKB-SubCell"/>
</dbReference>
<dbReference type="Pfam" id="PF00096">
    <property type="entry name" value="zf-C2H2"/>
    <property type="match status" value="5"/>
</dbReference>